<dbReference type="EMBL" id="CP088156">
    <property type="protein sequence ID" value="UFZ05454.1"/>
    <property type="molecule type" value="Genomic_DNA"/>
</dbReference>
<proteinExistence type="predicted"/>
<evidence type="ECO:0000313" key="1">
    <source>
        <dbReference type="EMBL" id="UFZ05454.1"/>
    </source>
</evidence>
<reference evidence="1" key="1">
    <citation type="journal article" date="2024" name="Antonie Van Leeuwenhoek">
        <title>Bradyrhizobium ontarionense sp. nov., a novel bacterial symbiont isolated from Aeschynomene indica (Indian jointvetch), harbours photosynthesis, nitrogen fixation and nitrous oxide (N2O) reductase genes.</title>
        <authorList>
            <person name="Bromfield E.S.P."/>
            <person name="Cloutier S."/>
        </authorList>
    </citation>
    <scope>NUCLEOTIDE SEQUENCE</scope>
    <source>
        <strain evidence="1">A19</strain>
    </source>
</reference>
<organism evidence="1 2">
    <name type="scientific">Bradyrhizobium ontarionense</name>
    <dbReference type="NCBI Taxonomy" id="2898149"/>
    <lineage>
        <taxon>Bacteria</taxon>
        <taxon>Pseudomonadati</taxon>
        <taxon>Pseudomonadota</taxon>
        <taxon>Alphaproteobacteria</taxon>
        <taxon>Hyphomicrobiales</taxon>
        <taxon>Nitrobacteraceae</taxon>
        <taxon>Bradyrhizobium</taxon>
    </lineage>
</organism>
<gene>
    <name evidence="1" type="ORF">LQG66_03820</name>
</gene>
<name>A0ABY3RDE4_9BRAD</name>
<evidence type="ECO:0000313" key="2">
    <source>
        <dbReference type="Proteomes" id="UP001431010"/>
    </source>
</evidence>
<dbReference type="Pfam" id="PF08809">
    <property type="entry name" value="DUF1799"/>
    <property type="match status" value="1"/>
</dbReference>
<sequence>MLIEDARRAGMDAQSLDHLRQALATEEPETDADQEFDGLWPENVPIVRAFLAVASQWRIVPRSAGGMITPMGGTIAPTVPVVIGLDYAGVRAGLDAEGFAITPELWRGLRTMEAAACAAFNEDR</sequence>
<keyword evidence="2" id="KW-1185">Reference proteome</keyword>
<dbReference type="Proteomes" id="UP001431010">
    <property type="component" value="Chromosome"/>
</dbReference>
<dbReference type="InterPro" id="IPR014915">
    <property type="entry name" value="Phage_TLS_TfmB"/>
</dbReference>
<dbReference type="RefSeq" id="WP_231323570.1">
    <property type="nucleotide sequence ID" value="NZ_CP088156.1"/>
</dbReference>
<protein>
    <submittedName>
        <fullName evidence="1">DUF1799 domain-containing protein</fullName>
    </submittedName>
</protein>
<accession>A0ABY3RDE4</accession>